<dbReference type="InterPro" id="IPR025419">
    <property type="entry name" value="DUF4142"/>
</dbReference>
<name>A0ABN6VLZ1_9HYPH</name>
<proteinExistence type="predicted"/>
<accession>A0ABN6VLZ1</accession>
<feature type="domain" description="DUF4142" evidence="1">
    <location>
        <begin position="23"/>
        <end position="156"/>
    </location>
</feature>
<dbReference type="EMBL" id="AP027143">
    <property type="protein sequence ID" value="BDV36071.1"/>
    <property type="molecule type" value="Genomic_DNA"/>
</dbReference>
<evidence type="ECO:0000313" key="3">
    <source>
        <dbReference type="Proteomes" id="UP001317629"/>
    </source>
</evidence>
<evidence type="ECO:0000313" key="2">
    <source>
        <dbReference type="EMBL" id="BDV36071.1"/>
    </source>
</evidence>
<dbReference type="RefSeq" id="WP_281932365.1">
    <property type="nucleotide sequence ID" value="NZ_AP027143.1"/>
</dbReference>
<dbReference type="Proteomes" id="UP001317629">
    <property type="component" value="Plasmid pSS37A-Re-1"/>
</dbReference>
<dbReference type="PANTHER" id="PTHR38593:SF1">
    <property type="entry name" value="BLR2558 PROTEIN"/>
    <property type="match status" value="1"/>
</dbReference>
<sequence>MAPPPSAKGSAIATREASTFNDADRLFLRAAATNRMAGAEVAQLGGQKRADAAVAQFSERMTKDHAALGERLAAIARDAGVSAPAALDKERAAMLDELRSASGPDFDRRFWTYQLAEHQKAAQLLSYEIGSGLNPALKGLASEVLPTVMQHLRQIQTYAAAVGTGSQ</sequence>
<protein>
    <submittedName>
        <fullName evidence="2">Membrane protein</fullName>
    </submittedName>
</protein>
<geneLocation type="plasmid" evidence="2 3">
    <name>pSS37A-Re-1</name>
</geneLocation>
<dbReference type="InterPro" id="IPR012347">
    <property type="entry name" value="Ferritin-like"/>
</dbReference>
<reference evidence="2 3" key="1">
    <citation type="journal article" date="2023" name="Int. J. Syst. Evol. Microbiol.">
        <title>Methylocystis iwaonis sp. nov., a type II methane-oxidizing bacterium from surface soil of a rice paddy field in Japan, and emended description of the genus Methylocystis (ex Whittenbury et al. 1970) Bowman et al. 1993.</title>
        <authorList>
            <person name="Kaise H."/>
            <person name="Sawadogo J.B."/>
            <person name="Alam M.S."/>
            <person name="Ueno C."/>
            <person name="Dianou D."/>
            <person name="Shinjo R."/>
            <person name="Asakawa S."/>
        </authorList>
    </citation>
    <scope>NUCLEOTIDE SEQUENCE [LARGE SCALE GENOMIC DNA]</scope>
    <source>
        <strain evidence="2 3">SS37A-Re</strain>
    </source>
</reference>
<evidence type="ECO:0000259" key="1">
    <source>
        <dbReference type="Pfam" id="PF13628"/>
    </source>
</evidence>
<dbReference type="PANTHER" id="PTHR38593">
    <property type="entry name" value="BLR2558 PROTEIN"/>
    <property type="match status" value="1"/>
</dbReference>
<gene>
    <name evidence="2" type="ORF">SS37A_36010</name>
</gene>
<dbReference type="Gene3D" id="1.20.1260.10">
    <property type="match status" value="1"/>
</dbReference>
<keyword evidence="3" id="KW-1185">Reference proteome</keyword>
<dbReference type="Pfam" id="PF13628">
    <property type="entry name" value="DUF4142"/>
    <property type="match status" value="1"/>
</dbReference>
<organism evidence="2 3">
    <name type="scientific">Methylocystis iwaonis</name>
    <dbReference type="NCBI Taxonomy" id="2885079"/>
    <lineage>
        <taxon>Bacteria</taxon>
        <taxon>Pseudomonadati</taxon>
        <taxon>Pseudomonadota</taxon>
        <taxon>Alphaproteobacteria</taxon>
        <taxon>Hyphomicrobiales</taxon>
        <taxon>Methylocystaceae</taxon>
        <taxon>Methylocystis</taxon>
    </lineage>
</organism>
<keyword evidence="2" id="KW-0614">Plasmid</keyword>